<evidence type="ECO:0000313" key="5">
    <source>
        <dbReference type="EMBL" id="MFL9845339.1"/>
    </source>
</evidence>
<evidence type="ECO:0000256" key="2">
    <source>
        <dbReference type="ARBA" id="ARBA00022679"/>
    </source>
</evidence>
<keyword evidence="2 4" id="KW-0808">Transferase</keyword>
<dbReference type="InterPro" id="IPR016181">
    <property type="entry name" value="Acyl_CoA_acyltransferase"/>
</dbReference>
<accession>A0ABW8YYF1</accession>
<gene>
    <name evidence="4 5" type="primary">aat</name>
    <name evidence="5" type="ORF">ABS766_13005</name>
</gene>
<dbReference type="HAMAP" id="MF_00688">
    <property type="entry name" value="Leu_Phe_trans"/>
    <property type="match status" value="1"/>
</dbReference>
<sequence length="211" mass="24149">MYFLTSELYFPPPEFASPEGILAIGGDLSPQRLLLAYRNGIFPWFEEDEPILWWCPPERMVLFFDDLKVSKSMRNILNRNIFTVTFNTAFEQVIKQCRDTKRPGQNGTWITDDMTDAYIQLHKMGYAKSVEVWQGNTLAGGLYGVDLGHIFCGESMFSLVPNASKVAFITLAKKLQQKNYRLLDCQVHNNHLESLGASEITRDLFLKALKL</sequence>
<organism evidence="5 6">
    <name type="scientific">Flavobacterium rhizosphaerae</name>
    <dbReference type="NCBI Taxonomy" id="3163298"/>
    <lineage>
        <taxon>Bacteria</taxon>
        <taxon>Pseudomonadati</taxon>
        <taxon>Bacteroidota</taxon>
        <taxon>Flavobacteriia</taxon>
        <taxon>Flavobacteriales</taxon>
        <taxon>Flavobacteriaceae</taxon>
        <taxon>Flavobacterium</taxon>
    </lineage>
</organism>
<comment type="subcellular location">
    <subcellularLocation>
        <location evidence="4">Cytoplasm</location>
    </subcellularLocation>
</comment>
<comment type="catalytic activity">
    <reaction evidence="4">
        <text>N-terminal L-lysyl-[protein] + L-leucyl-tRNA(Leu) = N-terminal L-leucyl-L-lysyl-[protein] + tRNA(Leu) + H(+)</text>
        <dbReference type="Rhea" id="RHEA:12340"/>
        <dbReference type="Rhea" id="RHEA-COMP:9613"/>
        <dbReference type="Rhea" id="RHEA-COMP:9622"/>
        <dbReference type="Rhea" id="RHEA-COMP:12670"/>
        <dbReference type="Rhea" id="RHEA-COMP:12671"/>
        <dbReference type="ChEBI" id="CHEBI:15378"/>
        <dbReference type="ChEBI" id="CHEBI:65249"/>
        <dbReference type="ChEBI" id="CHEBI:78442"/>
        <dbReference type="ChEBI" id="CHEBI:78494"/>
        <dbReference type="ChEBI" id="CHEBI:133043"/>
        <dbReference type="EC" id="2.3.2.6"/>
    </reaction>
</comment>
<evidence type="ECO:0000256" key="3">
    <source>
        <dbReference type="ARBA" id="ARBA00023315"/>
    </source>
</evidence>
<dbReference type="GO" id="GO:0008914">
    <property type="term" value="F:leucyl-tRNA--protein transferase activity"/>
    <property type="evidence" value="ECO:0007669"/>
    <property type="project" value="UniProtKB-EC"/>
</dbReference>
<dbReference type="InterPro" id="IPR042203">
    <property type="entry name" value="Leu/Phe-tRNA_Trfase_C"/>
</dbReference>
<dbReference type="Proteomes" id="UP001629156">
    <property type="component" value="Unassembled WGS sequence"/>
</dbReference>
<comment type="function">
    <text evidence="4">Functions in the N-end rule pathway of protein degradation where it conjugates Leu, Phe and, less efficiently, Met from aminoacyl-tRNAs to the N-termini of proteins containing an N-terminal arginine or lysine.</text>
</comment>
<dbReference type="InterPro" id="IPR004616">
    <property type="entry name" value="Leu/Phe-tRNA_Trfase"/>
</dbReference>
<comment type="caution">
    <text evidence="5">The sequence shown here is derived from an EMBL/GenBank/DDBJ whole genome shotgun (WGS) entry which is preliminary data.</text>
</comment>
<dbReference type="PANTHER" id="PTHR30098:SF2">
    <property type="entry name" value="LEUCYL_PHENYLALANYL-TRNA--PROTEIN TRANSFERASE"/>
    <property type="match status" value="1"/>
</dbReference>
<keyword evidence="1 4" id="KW-0963">Cytoplasm</keyword>
<name>A0ABW8YYF1_9FLAO</name>
<dbReference type="EMBL" id="JBELPZ010000015">
    <property type="protein sequence ID" value="MFL9845339.1"/>
    <property type="molecule type" value="Genomic_DNA"/>
</dbReference>
<proteinExistence type="inferred from homology"/>
<keyword evidence="3 4" id="KW-0012">Acyltransferase</keyword>
<dbReference type="Gene3D" id="3.40.630.70">
    <property type="entry name" value="Leucyl/phenylalanyl-tRNA-protein transferase, C-terminal domain"/>
    <property type="match status" value="1"/>
</dbReference>
<dbReference type="SUPFAM" id="SSF55729">
    <property type="entry name" value="Acyl-CoA N-acyltransferases (Nat)"/>
    <property type="match status" value="1"/>
</dbReference>
<dbReference type="RefSeq" id="WP_408085669.1">
    <property type="nucleotide sequence ID" value="NZ_JBELPZ010000015.1"/>
</dbReference>
<dbReference type="InterPro" id="IPR042221">
    <property type="entry name" value="Leu/Phe-tRNA_Trfase_N"/>
</dbReference>
<dbReference type="Pfam" id="PF03588">
    <property type="entry name" value="Leu_Phe_trans"/>
    <property type="match status" value="1"/>
</dbReference>
<dbReference type="PANTHER" id="PTHR30098">
    <property type="entry name" value="LEUCYL/PHENYLALANYL-TRNA--PROTEIN TRANSFERASE"/>
    <property type="match status" value="1"/>
</dbReference>
<evidence type="ECO:0000256" key="1">
    <source>
        <dbReference type="ARBA" id="ARBA00022490"/>
    </source>
</evidence>
<dbReference type="EC" id="2.3.2.6" evidence="4"/>
<protein>
    <recommendedName>
        <fullName evidence="4">Leucyl/phenylalanyl-tRNA--protein transferase</fullName>
        <ecNumber evidence="4">2.3.2.6</ecNumber>
    </recommendedName>
    <alternativeName>
        <fullName evidence="4">L/F-transferase</fullName>
    </alternativeName>
    <alternativeName>
        <fullName evidence="4">Leucyltransferase</fullName>
    </alternativeName>
    <alternativeName>
        <fullName evidence="4">Phenyalanyltransferase</fullName>
    </alternativeName>
</protein>
<comment type="catalytic activity">
    <reaction evidence="4">
        <text>N-terminal L-arginyl-[protein] + L-leucyl-tRNA(Leu) = N-terminal L-leucyl-L-arginyl-[protein] + tRNA(Leu) + H(+)</text>
        <dbReference type="Rhea" id="RHEA:50416"/>
        <dbReference type="Rhea" id="RHEA-COMP:9613"/>
        <dbReference type="Rhea" id="RHEA-COMP:9622"/>
        <dbReference type="Rhea" id="RHEA-COMP:12672"/>
        <dbReference type="Rhea" id="RHEA-COMP:12673"/>
        <dbReference type="ChEBI" id="CHEBI:15378"/>
        <dbReference type="ChEBI" id="CHEBI:64719"/>
        <dbReference type="ChEBI" id="CHEBI:78442"/>
        <dbReference type="ChEBI" id="CHEBI:78494"/>
        <dbReference type="ChEBI" id="CHEBI:133044"/>
        <dbReference type="EC" id="2.3.2.6"/>
    </reaction>
</comment>
<reference evidence="5 6" key="1">
    <citation type="submission" date="2024-06" db="EMBL/GenBank/DDBJ databases">
        <authorList>
            <person name="Kaempfer P."/>
            <person name="Viver T."/>
        </authorList>
    </citation>
    <scope>NUCLEOTIDE SEQUENCE [LARGE SCALE GENOMIC DNA]</scope>
    <source>
        <strain evidence="5 6">ST-119</strain>
    </source>
</reference>
<keyword evidence="6" id="KW-1185">Reference proteome</keyword>
<dbReference type="Gene3D" id="3.30.70.3550">
    <property type="entry name" value="Leucyl/phenylalanyl-tRNA-protein transferase, N-terminal domain"/>
    <property type="match status" value="1"/>
</dbReference>
<comment type="similarity">
    <text evidence="4">Belongs to the L/F-transferase family.</text>
</comment>
<evidence type="ECO:0000313" key="6">
    <source>
        <dbReference type="Proteomes" id="UP001629156"/>
    </source>
</evidence>
<dbReference type="NCBIfam" id="TIGR00667">
    <property type="entry name" value="aat"/>
    <property type="match status" value="1"/>
</dbReference>
<evidence type="ECO:0000256" key="4">
    <source>
        <dbReference type="HAMAP-Rule" id="MF_00688"/>
    </source>
</evidence>
<comment type="catalytic activity">
    <reaction evidence="4">
        <text>L-phenylalanyl-tRNA(Phe) + an N-terminal L-alpha-aminoacyl-[protein] = an N-terminal L-phenylalanyl-L-alpha-aminoacyl-[protein] + tRNA(Phe)</text>
        <dbReference type="Rhea" id="RHEA:43632"/>
        <dbReference type="Rhea" id="RHEA-COMP:9668"/>
        <dbReference type="Rhea" id="RHEA-COMP:9699"/>
        <dbReference type="Rhea" id="RHEA-COMP:10636"/>
        <dbReference type="Rhea" id="RHEA-COMP:10637"/>
        <dbReference type="ChEBI" id="CHEBI:78442"/>
        <dbReference type="ChEBI" id="CHEBI:78531"/>
        <dbReference type="ChEBI" id="CHEBI:78597"/>
        <dbReference type="ChEBI" id="CHEBI:83561"/>
        <dbReference type="EC" id="2.3.2.6"/>
    </reaction>
</comment>